<proteinExistence type="predicted"/>
<feature type="domain" description="4Fe4S-binding SPASM" evidence="1">
    <location>
        <begin position="248"/>
        <end position="305"/>
    </location>
</feature>
<dbReference type="InterPro" id="IPR058240">
    <property type="entry name" value="rSAM_sf"/>
</dbReference>
<dbReference type="STRING" id="356305.SAMN05421841_0847"/>
<dbReference type="Gene3D" id="3.20.20.70">
    <property type="entry name" value="Aldolase class I"/>
    <property type="match status" value="1"/>
</dbReference>
<dbReference type="InterPro" id="IPR013785">
    <property type="entry name" value="Aldolase_TIM"/>
</dbReference>
<organism evidence="2 3">
    <name type="scientific">Chryseobacterium wanjuense</name>
    <dbReference type="NCBI Taxonomy" id="356305"/>
    <lineage>
        <taxon>Bacteria</taxon>
        <taxon>Pseudomonadati</taxon>
        <taxon>Bacteroidota</taxon>
        <taxon>Flavobacteriia</taxon>
        <taxon>Flavobacteriales</taxon>
        <taxon>Weeksellaceae</taxon>
        <taxon>Chryseobacterium group</taxon>
        <taxon>Chryseobacterium</taxon>
    </lineage>
</organism>
<evidence type="ECO:0000313" key="3">
    <source>
        <dbReference type="Proteomes" id="UP000199469"/>
    </source>
</evidence>
<dbReference type="InterPro" id="IPR050377">
    <property type="entry name" value="Radical_SAM_PqqE_MftC-like"/>
</dbReference>
<dbReference type="RefSeq" id="WP_089790783.1">
    <property type="nucleotide sequence ID" value="NZ_FOIU01000001.1"/>
</dbReference>
<dbReference type="NCBIfam" id="TIGR04085">
    <property type="entry name" value="rSAM_more_4Fe4S"/>
    <property type="match status" value="1"/>
</dbReference>
<dbReference type="InterPro" id="IPR026497">
    <property type="entry name" value="GRASP-with-SPASM"/>
</dbReference>
<protein>
    <submittedName>
        <fullName evidence="2">SPASM domain peptide maturase, grasp-with-spasm system</fullName>
    </submittedName>
</protein>
<accession>A0A1I0NX94</accession>
<keyword evidence="3" id="KW-1185">Reference proteome</keyword>
<dbReference type="Proteomes" id="UP000199469">
    <property type="component" value="Unassembled WGS sequence"/>
</dbReference>
<sequence length="369" mass="43094">MENFLLLYSHCIIVNGASRAIICDLQRGSIYPIPLVFASLFKDERYIDIVKTMEELDDEGREILKEYFDFLEEKELAFYCSQQELNCFPKMSNEWLFPAHISHCVLDGQSSLSYFDEDFLKQLEILCCNFIQFRFFREADWDELHRILALINNSQIKSIEIIVPYKTTDTEFYKKVEDFVEQNGKISNLTITGAAKTHIYKEGMHGMGYILQTKTLVDSQSHCGIVDSSLFSINIPTFTESLHYNSCLNRKISIDINGNIKNCPSMPQTFGNVKNTNLEHALQHQDFKKYWDLSKDKIEICKDCEFRYICTDCRAYTERTHTKDGMDVSKPLKCGYNPYTCQWEDWVTDAQKEKTIKYYEILNPLNGFV</sequence>
<evidence type="ECO:0000313" key="2">
    <source>
        <dbReference type="EMBL" id="SEW06148.1"/>
    </source>
</evidence>
<dbReference type="Pfam" id="PF13186">
    <property type="entry name" value="SPASM"/>
    <property type="match status" value="1"/>
</dbReference>
<dbReference type="PANTHER" id="PTHR11228:SF7">
    <property type="entry name" value="PQQA PEPTIDE CYCLASE"/>
    <property type="match status" value="1"/>
</dbReference>
<name>A0A1I0NX94_9FLAO</name>
<dbReference type="EMBL" id="FOIU01000001">
    <property type="protein sequence ID" value="SEW06148.1"/>
    <property type="molecule type" value="Genomic_DNA"/>
</dbReference>
<gene>
    <name evidence="2" type="ORF">SAMN05421841_0847</name>
</gene>
<dbReference type="AlphaFoldDB" id="A0A1I0NX94"/>
<dbReference type="NCBIfam" id="TIGR04193">
    <property type="entry name" value="SPASM_w_grasp"/>
    <property type="match status" value="1"/>
</dbReference>
<dbReference type="PANTHER" id="PTHR11228">
    <property type="entry name" value="RADICAL SAM DOMAIN PROTEIN"/>
    <property type="match status" value="1"/>
</dbReference>
<dbReference type="OrthoDB" id="1073749at2"/>
<dbReference type="SUPFAM" id="SSF102114">
    <property type="entry name" value="Radical SAM enzymes"/>
    <property type="match status" value="1"/>
</dbReference>
<dbReference type="InterPro" id="IPR023885">
    <property type="entry name" value="4Fe4S-binding_SPASM_dom"/>
</dbReference>
<evidence type="ECO:0000259" key="1">
    <source>
        <dbReference type="Pfam" id="PF13186"/>
    </source>
</evidence>
<reference evidence="3" key="1">
    <citation type="submission" date="2016-10" db="EMBL/GenBank/DDBJ databases">
        <authorList>
            <person name="Varghese N."/>
            <person name="Submissions S."/>
        </authorList>
    </citation>
    <scope>NUCLEOTIDE SEQUENCE [LARGE SCALE GENOMIC DNA]</scope>
    <source>
        <strain evidence="3">DSM 17724</strain>
    </source>
</reference>